<name>R0ITL0_EXST2</name>
<evidence type="ECO:0000313" key="3">
    <source>
        <dbReference type="Proteomes" id="UP000016935"/>
    </source>
</evidence>
<feature type="region of interest" description="Disordered" evidence="1">
    <location>
        <begin position="1"/>
        <end position="46"/>
    </location>
</feature>
<dbReference type="GeneID" id="19400663"/>
<reference evidence="2 3" key="2">
    <citation type="journal article" date="2013" name="PLoS Genet.">
        <title>Comparative genome structure, secondary metabolite, and effector coding capacity across Cochliobolus pathogens.</title>
        <authorList>
            <person name="Condon B.J."/>
            <person name="Leng Y."/>
            <person name="Wu D."/>
            <person name="Bushley K.E."/>
            <person name="Ohm R.A."/>
            <person name="Otillar R."/>
            <person name="Martin J."/>
            <person name="Schackwitz W."/>
            <person name="Grimwood J."/>
            <person name="MohdZainudin N."/>
            <person name="Xue C."/>
            <person name="Wang R."/>
            <person name="Manning V.A."/>
            <person name="Dhillon B."/>
            <person name="Tu Z.J."/>
            <person name="Steffenson B.J."/>
            <person name="Salamov A."/>
            <person name="Sun H."/>
            <person name="Lowry S."/>
            <person name="LaButti K."/>
            <person name="Han J."/>
            <person name="Copeland A."/>
            <person name="Lindquist E."/>
            <person name="Barry K."/>
            <person name="Schmutz J."/>
            <person name="Baker S.E."/>
            <person name="Ciuffetti L.M."/>
            <person name="Grigoriev I.V."/>
            <person name="Zhong S."/>
            <person name="Turgeon B.G."/>
        </authorList>
    </citation>
    <scope>NUCLEOTIDE SEQUENCE [LARGE SCALE GENOMIC DNA]</scope>
    <source>
        <strain evidence="3">28A</strain>
    </source>
</reference>
<feature type="compositionally biased region" description="Pro residues" evidence="1">
    <location>
        <begin position="23"/>
        <end position="37"/>
    </location>
</feature>
<protein>
    <submittedName>
        <fullName evidence="2">Uncharacterized protein</fullName>
    </submittedName>
</protein>
<dbReference type="HOGENOM" id="CLU_1887046_0_0_1"/>
<evidence type="ECO:0000256" key="1">
    <source>
        <dbReference type="SAM" id="MobiDB-lite"/>
    </source>
</evidence>
<keyword evidence="3" id="KW-1185">Reference proteome</keyword>
<feature type="compositionally biased region" description="Basic residues" evidence="1">
    <location>
        <begin position="1"/>
        <end position="10"/>
    </location>
</feature>
<reference evidence="2 3" key="1">
    <citation type="journal article" date="2012" name="PLoS Pathog.">
        <title>Diverse lifestyles and strategies of plant pathogenesis encoded in the genomes of eighteen Dothideomycetes fungi.</title>
        <authorList>
            <person name="Ohm R.A."/>
            <person name="Feau N."/>
            <person name="Henrissat B."/>
            <person name="Schoch C.L."/>
            <person name="Horwitz B.A."/>
            <person name="Barry K.W."/>
            <person name="Condon B.J."/>
            <person name="Copeland A.C."/>
            <person name="Dhillon B."/>
            <person name="Glaser F."/>
            <person name="Hesse C.N."/>
            <person name="Kosti I."/>
            <person name="LaButti K."/>
            <person name="Lindquist E.A."/>
            <person name="Lucas S."/>
            <person name="Salamov A.A."/>
            <person name="Bradshaw R.E."/>
            <person name="Ciuffetti L."/>
            <person name="Hamelin R.C."/>
            <person name="Kema G.H.J."/>
            <person name="Lawrence C."/>
            <person name="Scott J.A."/>
            <person name="Spatafora J.W."/>
            <person name="Turgeon B.G."/>
            <person name="de Wit P.J.G.M."/>
            <person name="Zhong S."/>
            <person name="Goodwin S.B."/>
            <person name="Grigoriev I.V."/>
        </authorList>
    </citation>
    <scope>NUCLEOTIDE SEQUENCE [LARGE SCALE GENOMIC DNA]</scope>
    <source>
        <strain evidence="3">28A</strain>
    </source>
</reference>
<gene>
    <name evidence="2" type="ORF">SETTUDRAFT_168773</name>
</gene>
<sequence>MYRQGPRGHKYPSDHGGTCLPSPRVPPDVDPVMPPVPERQTPSSTRLRPFSNIHSWYLLAPSITCVGVRDAFLPETAPSTTPRLFLWCPRAPFCAYRVPAYPSNCRSTNMPPRYPLGTRKPRPVAVLLFLISAAT</sequence>
<proteinExistence type="predicted"/>
<dbReference type="EMBL" id="KB908559">
    <property type="protein sequence ID" value="EOA87981.1"/>
    <property type="molecule type" value="Genomic_DNA"/>
</dbReference>
<evidence type="ECO:0000313" key="2">
    <source>
        <dbReference type="EMBL" id="EOA87981.1"/>
    </source>
</evidence>
<dbReference type="Proteomes" id="UP000016935">
    <property type="component" value="Unassembled WGS sequence"/>
</dbReference>
<dbReference type="RefSeq" id="XP_008024480.1">
    <property type="nucleotide sequence ID" value="XM_008026289.1"/>
</dbReference>
<accession>R0ITL0</accession>
<dbReference type="AlphaFoldDB" id="R0ITL0"/>
<organism evidence="2 3">
    <name type="scientific">Exserohilum turcicum (strain 28A)</name>
    <name type="common">Northern leaf blight fungus</name>
    <name type="synonym">Setosphaeria turcica</name>
    <dbReference type="NCBI Taxonomy" id="671987"/>
    <lineage>
        <taxon>Eukaryota</taxon>
        <taxon>Fungi</taxon>
        <taxon>Dikarya</taxon>
        <taxon>Ascomycota</taxon>
        <taxon>Pezizomycotina</taxon>
        <taxon>Dothideomycetes</taxon>
        <taxon>Pleosporomycetidae</taxon>
        <taxon>Pleosporales</taxon>
        <taxon>Pleosporineae</taxon>
        <taxon>Pleosporaceae</taxon>
        <taxon>Exserohilum</taxon>
    </lineage>
</organism>